<proteinExistence type="predicted"/>
<keyword evidence="2" id="KW-0812">Transmembrane</keyword>
<dbReference type="AlphaFoldDB" id="A0A1V0CTD1"/>
<keyword evidence="2" id="KW-1133">Transmembrane helix</keyword>
<protein>
    <submittedName>
        <fullName evidence="3">Uncharacterized protein</fullName>
    </submittedName>
</protein>
<feature type="coiled-coil region" evidence="1">
    <location>
        <begin position="71"/>
        <end position="105"/>
    </location>
</feature>
<keyword evidence="1" id="KW-0175">Coiled coil</keyword>
<keyword evidence="2" id="KW-0472">Membrane</keyword>
<evidence type="ECO:0000313" key="3">
    <source>
        <dbReference type="EMBL" id="ARA73633.1"/>
    </source>
</evidence>
<feature type="transmembrane region" description="Helical" evidence="2">
    <location>
        <begin position="28"/>
        <end position="44"/>
    </location>
</feature>
<organism evidence="3">
    <name type="scientific">Staphylococcus epidermidis</name>
    <dbReference type="NCBI Taxonomy" id="1282"/>
    <lineage>
        <taxon>Bacteria</taxon>
        <taxon>Bacillati</taxon>
        <taxon>Bacillota</taxon>
        <taxon>Bacilli</taxon>
        <taxon>Bacillales</taxon>
        <taxon>Staphylococcaceae</taxon>
        <taxon>Staphylococcus</taxon>
    </lineage>
</organism>
<evidence type="ECO:0000256" key="2">
    <source>
        <dbReference type="SAM" id="Phobius"/>
    </source>
</evidence>
<reference evidence="3" key="1">
    <citation type="submission" date="2016-07" db="EMBL/GenBank/DDBJ databases">
        <title>Emergence and control of Linezolid-resistant Staphylococcus epidermidis in an intensive care unit.</title>
        <authorList>
            <person name="Layer F."/>
            <person name="Bender J.K."/>
        </authorList>
    </citation>
    <scope>NUCLEOTIDE SEQUENCE</scope>
    <source>
        <strain evidence="3">14-01514</strain>
        <plasmid evidence="3">p14-01514</plasmid>
    </source>
</reference>
<evidence type="ECO:0000256" key="1">
    <source>
        <dbReference type="SAM" id="Coils"/>
    </source>
</evidence>
<accession>A0A1V0CTD1</accession>
<keyword evidence="3" id="KW-0614">Plasmid</keyword>
<sequence>MEYMRKTPFVVLGISFVLLFVFQNVKYIFLAVTFLFCIGLWLSFKEVERQEKIQKIKDINQDLKELDFTDLEIKERQNELMNSTKRELKQIKRETEEKLAQKKKEEFFEPLKKKDKY</sequence>
<geneLocation type="plasmid" evidence="3">
    <name>p14-01514</name>
</geneLocation>
<feature type="transmembrane region" description="Helical" evidence="2">
    <location>
        <begin position="7"/>
        <end position="22"/>
    </location>
</feature>
<dbReference type="EMBL" id="KX520649">
    <property type="protein sequence ID" value="ARA73633.1"/>
    <property type="molecule type" value="Genomic_DNA"/>
</dbReference>
<name>A0A1V0CTD1_STAEP</name>